<reference evidence="3" key="1">
    <citation type="journal article" date="2020" name="Cell">
        <title>Large-Scale Comparative Analyses of Tick Genomes Elucidate Their Genetic Diversity and Vector Capacities.</title>
        <authorList>
            <consortium name="Tick Genome and Microbiome Consortium (TIGMIC)"/>
            <person name="Jia N."/>
            <person name="Wang J."/>
            <person name="Shi W."/>
            <person name="Du L."/>
            <person name="Sun Y."/>
            <person name="Zhan W."/>
            <person name="Jiang J.F."/>
            <person name="Wang Q."/>
            <person name="Zhang B."/>
            <person name="Ji P."/>
            <person name="Bell-Sakyi L."/>
            <person name="Cui X.M."/>
            <person name="Yuan T.T."/>
            <person name="Jiang B.G."/>
            <person name="Yang W.F."/>
            <person name="Lam T.T."/>
            <person name="Chang Q.C."/>
            <person name="Ding S.J."/>
            <person name="Wang X.J."/>
            <person name="Zhu J.G."/>
            <person name="Ruan X.D."/>
            <person name="Zhao L."/>
            <person name="Wei J.T."/>
            <person name="Ye R.Z."/>
            <person name="Que T.C."/>
            <person name="Du C.H."/>
            <person name="Zhou Y.H."/>
            <person name="Cheng J.X."/>
            <person name="Dai P.F."/>
            <person name="Guo W.B."/>
            <person name="Han X.H."/>
            <person name="Huang E.J."/>
            <person name="Li L.F."/>
            <person name="Wei W."/>
            <person name="Gao Y.C."/>
            <person name="Liu J.Z."/>
            <person name="Shao H.Z."/>
            <person name="Wang X."/>
            <person name="Wang C.C."/>
            <person name="Yang T.C."/>
            <person name="Huo Q.B."/>
            <person name="Li W."/>
            <person name="Chen H.Y."/>
            <person name="Chen S.E."/>
            <person name="Zhou L.G."/>
            <person name="Ni X.B."/>
            <person name="Tian J.H."/>
            <person name="Sheng Y."/>
            <person name="Liu T."/>
            <person name="Pan Y.S."/>
            <person name="Xia L.Y."/>
            <person name="Li J."/>
            <person name="Zhao F."/>
            <person name="Cao W.C."/>
        </authorList>
    </citation>
    <scope>NUCLEOTIDE SEQUENCE</scope>
    <source>
        <strain evidence="3">Rmic-2018</strain>
    </source>
</reference>
<keyword evidence="2" id="KW-0812">Transmembrane</keyword>
<dbReference type="PANTHER" id="PTHR21274:SF0">
    <property type="entry name" value="MECKELIN"/>
    <property type="match status" value="1"/>
</dbReference>
<organism evidence="3 4">
    <name type="scientific">Rhipicephalus microplus</name>
    <name type="common">Cattle tick</name>
    <name type="synonym">Boophilus microplus</name>
    <dbReference type="NCBI Taxonomy" id="6941"/>
    <lineage>
        <taxon>Eukaryota</taxon>
        <taxon>Metazoa</taxon>
        <taxon>Ecdysozoa</taxon>
        <taxon>Arthropoda</taxon>
        <taxon>Chelicerata</taxon>
        <taxon>Arachnida</taxon>
        <taxon>Acari</taxon>
        <taxon>Parasitiformes</taxon>
        <taxon>Ixodida</taxon>
        <taxon>Ixodoidea</taxon>
        <taxon>Ixodidae</taxon>
        <taxon>Rhipicephalinae</taxon>
        <taxon>Rhipicephalus</taxon>
        <taxon>Boophilus</taxon>
    </lineage>
</organism>
<evidence type="ECO:0000313" key="3">
    <source>
        <dbReference type="EMBL" id="KAH8019231.1"/>
    </source>
</evidence>
<keyword evidence="2" id="KW-0472">Membrane</keyword>
<name>A0A9J6DAU8_RHIMP</name>
<proteinExistence type="predicted"/>
<dbReference type="Pfam" id="PF09773">
    <property type="entry name" value="Meckelin"/>
    <property type="match status" value="2"/>
</dbReference>
<feature type="region of interest" description="Disordered" evidence="1">
    <location>
        <begin position="286"/>
        <end position="308"/>
    </location>
</feature>
<dbReference type="SUPFAM" id="SSF140996">
    <property type="entry name" value="Hermes dimerisation domain"/>
    <property type="match status" value="1"/>
</dbReference>
<dbReference type="EMBL" id="JABSTU010000010">
    <property type="protein sequence ID" value="KAH8019231.1"/>
    <property type="molecule type" value="Genomic_DNA"/>
</dbReference>
<evidence type="ECO:0000256" key="2">
    <source>
        <dbReference type="SAM" id="Phobius"/>
    </source>
</evidence>
<feature type="transmembrane region" description="Helical" evidence="2">
    <location>
        <begin position="69"/>
        <end position="90"/>
    </location>
</feature>
<comment type="caution">
    <text evidence="3">The sequence shown here is derived from an EMBL/GenBank/DDBJ whole genome shotgun (WGS) entry which is preliminary data.</text>
</comment>
<dbReference type="InterPro" id="IPR019170">
    <property type="entry name" value="Meckelin"/>
</dbReference>
<protein>
    <submittedName>
        <fullName evidence="3">Uncharacterized protein</fullName>
    </submittedName>
</protein>
<reference evidence="3" key="2">
    <citation type="submission" date="2021-09" db="EMBL/GenBank/DDBJ databases">
        <authorList>
            <person name="Jia N."/>
            <person name="Wang J."/>
            <person name="Shi W."/>
            <person name="Du L."/>
            <person name="Sun Y."/>
            <person name="Zhan W."/>
            <person name="Jiang J."/>
            <person name="Wang Q."/>
            <person name="Zhang B."/>
            <person name="Ji P."/>
            <person name="Sakyi L.B."/>
            <person name="Cui X."/>
            <person name="Yuan T."/>
            <person name="Jiang B."/>
            <person name="Yang W."/>
            <person name="Lam T.T.-Y."/>
            <person name="Chang Q."/>
            <person name="Ding S."/>
            <person name="Wang X."/>
            <person name="Zhu J."/>
            <person name="Ruan X."/>
            <person name="Zhao L."/>
            <person name="Wei J."/>
            <person name="Que T."/>
            <person name="Du C."/>
            <person name="Cheng J."/>
            <person name="Dai P."/>
            <person name="Han X."/>
            <person name="Huang E."/>
            <person name="Gao Y."/>
            <person name="Liu J."/>
            <person name="Shao H."/>
            <person name="Ye R."/>
            <person name="Li L."/>
            <person name="Wei W."/>
            <person name="Wang X."/>
            <person name="Wang C."/>
            <person name="Huo Q."/>
            <person name="Li W."/>
            <person name="Guo W."/>
            <person name="Chen H."/>
            <person name="Chen S."/>
            <person name="Zhou L."/>
            <person name="Zhou L."/>
            <person name="Ni X."/>
            <person name="Tian J."/>
            <person name="Zhou Y."/>
            <person name="Sheng Y."/>
            <person name="Liu T."/>
            <person name="Pan Y."/>
            <person name="Xia L."/>
            <person name="Li J."/>
            <person name="Zhao F."/>
            <person name="Cao W."/>
        </authorList>
    </citation>
    <scope>NUCLEOTIDE SEQUENCE</scope>
    <source>
        <strain evidence="3">Rmic-2018</strain>
        <tissue evidence="3">Larvae</tissue>
    </source>
</reference>
<evidence type="ECO:0000256" key="1">
    <source>
        <dbReference type="SAM" id="MobiDB-lite"/>
    </source>
</evidence>
<dbReference type="VEuPathDB" id="VectorBase:LOC119176985"/>
<dbReference type="PANTHER" id="PTHR21274">
    <property type="entry name" value="MECKELIN"/>
    <property type="match status" value="1"/>
</dbReference>
<dbReference type="Proteomes" id="UP000821866">
    <property type="component" value="Chromosome 8"/>
</dbReference>
<sequence>MPAARRRGHVTWSQSDASDTWNGRRFAAASSREFSNCPHPGLGLEYVALASPESYYSRTVKNANIPFSAACRFALSASLYLLIALFQVVLQKFIYERFYEDKLQHFIDLCSVSNEDLCGHRGLLPDTEQQTFQMTLPVHIYEQYCRMRRPLSMHTQGPDRMKNVDGHLSRVNIDTVVNIYNVVTKFLCAFLDHSLKDVDYTVKDRTLLEKLLDIEFNDIVDRGFFYNDNGHSFDAVIYHGHEFTLVLWDLLMFCVVDFASSDFVLAATLTYIVDKSIAWTLAGPKAQARPSPRVGPSKAFSGEPGPGPGSKVWAWAGPRLEAPGLKLRAGASGCGSKKDFVFLFVVDTYGIIWTSHLNRQKCKAAGDTTAISSFLSEKKPHVPSTVKGKLTTACVKWCAKYMRPVDVVCDEGFLNVADELIAIGTKYGSIYARTVIPHPTAVSRRVTEVANELREVVMPEIQSAIQEGC</sequence>
<evidence type="ECO:0000313" key="4">
    <source>
        <dbReference type="Proteomes" id="UP000821866"/>
    </source>
</evidence>
<keyword evidence="4" id="KW-1185">Reference proteome</keyword>
<dbReference type="AlphaFoldDB" id="A0A9J6DAU8"/>
<gene>
    <name evidence="3" type="ORF">HPB51_018458</name>
</gene>
<dbReference type="Gene3D" id="1.10.10.1070">
    <property type="entry name" value="Zinc finger, BED domain-containing"/>
    <property type="match status" value="1"/>
</dbReference>
<accession>A0A9J6DAU8</accession>
<dbReference type="GO" id="GO:0036038">
    <property type="term" value="C:MKS complex"/>
    <property type="evidence" value="ECO:0007669"/>
    <property type="project" value="InterPro"/>
</dbReference>
<dbReference type="GO" id="GO:0060271">
    <property type="term" value="P:cilium assembly"/>
    <property type="evidence" value="ECO:0007669"/>
    <property type="project" value="InterPro"/>
</dbReference>
<keyword evidence="2" id="KW-1133">Transmembrane helix</keyword>